<comment type="caution">
    <text evidence="2">The sequence shown here is derived from an EMBL/GenBank/DDBJ whole genome shotgun (WGS) entry which is preliminary data.</text>
</comment>
<reference evidence="2 3" key="1">
    <citation type="submission" date="2018-06" db="EMBL/GenBank/DDBJ databases">
        <title>Sphaerisporangium craniellae sp. nov., isolated from a marine sponge in the South China Sea.</title>
        <authorList>
            <person name="Li L."/>
        </authorList>
    </citation>
    <scope>NUCLEOTIDE SEQUENCE [LARGE SCALE GENOMIC DNA]</scope>
    <source>
        <strain evidence="2 3">LHW63015</strain>
    </source>
</reference>
<evidence type="ECO:0000259" key="1">
    <source>
        <dbReference type="Pfam" id="PF01902"/>
    </source>
</evidence>
<dbReference type="NCBIfam" id="TIGR00290">
    <property type="entry name" value="MJ0570_dom"/>
    <property type="match status" value="1"/>
</dbReference>
<dbReference type="RefSeq" id="WP_113986553.1">
    <property type="nucleotide sequence ID" value="NZ_QMEY01000039.1"/>
</dbReference>
<accession>A0A366LJM7</accession>
<name>A0A366LJM7_9ACTN</name>
<protein>
    <submittedName>
        <fullName evidence="2">Diphthine--ammonia ligase</fullName>
        <ecNumber evidence="2">6.3.1.14</ecNumber>
    </submittedName>
</protein>
<gene>
    <name evidence="2" type="ORF">DP939_42705</name>
</gene>
<proteinExistence type="predicted"/>
<keyword evidence="3" id="KW-1185">Reference proteome</keyword>
<dbReference type="PANTHER" id="PTHR12196">
    <property type="entry name" value="DOMAIN OF UNKNOWN FUNCTION 71 DUF71 -CONTAINING PROTEIN"/>
    <property type="match status" value="1"/>
</dbReference>
<dbReference type="Gene3D" id="3.40.50.620">
    <property type="entry name" value="HUPs"/>
    <property type="match status" value="1"/>
</dbReference>
<keyword evidence="2" id="KW-0436">Ligase</keyword>
<dbReference type="InterPro" id="IPR002761">
    <property type="entry name" value="Diphthami_syn_dom"/>
</dbReference>
<dbReference type="EC" id="6.3.1.14" evidence="2"/>
<organism evidence="2 3">
    <name type="scientific">Spongiactinospora rosea</name>
    <dbReference type="NCBI Taxonomy" id="2248750"/>
    <lineage>
        <taxon>Bacteria</taxon>
        <taxon>Bacillati</taxon>
        <taxon>Actinomycetota</taxon>
        <taxon>Actinomycetes</taxon>
        <taxon>Streptosporangiales</taxon>
        <taxon>Streptosporangiaceae</taxon>
        <taxon>Spongiactinospora</taxon>
    </lineage>
</organism>
<evidence type="ECO:0000313" key="2">
    <source>
        <dbReference type="EMBL" id="RBQ14087.1"/>
    </source>
</evidence>
<dbReference type="PANTHER" id="PTHR12196:SF2">
    <property type="entry name" value="DIPHTHINE--AMMONIA LIGASE"/>
    <property type="match status" value="1"/>
</dbReference>
<dbReference type="InterPro" id="IPR014729">
    <property type="entry name" value="Rossmann-like_a/b/a_fold"/>
</dbReference>
<dbReference type="OrthoDB" id="3572539at2"/>
<dbReference type="GO" id="GO:0017183">
    <property type="term" value="P:protein histidyl modification to diphthamide"/>
    <property type="evidence" value="ECO:0007669"/>
    <property type="project" value="TreeGrafter"/>
</dbReference>
<dbReference type="SUPFAM" id="SSF52402">
    <property type="entry name" value="Adenine nucleotide alpha hydrolases-like"/>
    <property type="match status" value="1"/>
</dbReference>
<dbReference type="CDD" id="cd01994">
    <property type="entry name" value="AANH_PF0828-like"/>
    <property type="match status" value="1"/>
</dbReference>
<dbReference type="Pfam" id="PF01902">
    <property type="entry name" value="Diphthami_syn_2"/>
    <property type="match status" value="1"/>
</dbReference>
<dbReference type="EMBL" id="QMEY01000039">
    <property type="protein sequence ID" value="RBQ14087.1"/>
    <property type="molecule type" value="Genomic_DNA"/>
</dbReference>
<dbReference type="InterPro" id="IPR030662">
    <property type="entry name" value="DPH6/MJ0570"/>
</dbReference>
<dbReference type="Gene3D" id="3.90.1490.10">
    <property type="entry name" value="putative n-type atp pyrophosphatase, domain 2"/>
    <property type="match status" value="1"/>
</dbReference>
<dbReference type="AlphaFoldDB" id="A0A366LJM7"/>
<sequence length="224" mass="24082">MGPELAGSPFFCSWSGGKDSALAIHRAVRQGGVPGALITMMTEKGVRSRSHGLHRDVLARQAAAIGVPIRFVATTWDDYEDKFCAEVRSVVADGIGRGVFGDIDTESHREWELSVCARAGATAHLPLWRTERPALMRELLDSGFRAAVVAVRDGLLPPGILGKVIDAEMLGLFTDAGVDIAGENGEYHTVVIDGPIFRTPLRLVFGETVLRDGVWFIDAEADAG</sequence>
<evidence type="ECO:0000313" key="3">
    <source>
        <dbReference type="Proteomes" id="UP000253303"/>
    </source>
</evidence>
<dbReference type="GO" id="GO:0017178">
    <property type="term" value="F:diphthine-ammonia ligase activity"/>
    <property type="evidence" value="ECO:0007669"/>
    <property type="project" value="UniProtKB-EC"/>
</dbReference>
<feature type="domain" description="Diphthamide synthase" evidence="1">
    <location>
        <begin position="14"/>
        <end position="218"/>
    </location>
</feature>
<dbReference type="Proteomes" id="UP000253303">
    <property type="component" value="Unassembled WGS sequence"/>
</dbReference>